<dbReference type="OrthoDB" id="2556442at2759"/>
<name>A0A1K0G7J0_9BASI</name>
<dbReference type="PROSITE" id="PS51257">
    <property type="entry name" value="PROKAR_LIPOPROTEIN"/>
    <property type="match status" value="1"/>
</dbReference>
<protein>
    <recommendedName>
        <fullName evidence="4">Telomere replication protein EST3</fullName>
    </recommendedName>
</protein>
<dbReference type="AlphaFoldDB" id="A0A1K0G7J0"/>
<dbReference type="EMBL" id="LT558127">
    <property type="protein sequence ID" value="SAM83623.1"/>
    <property type="molecule type" value="Genomic_DNA"/>
</dbReference>
<feature type="region of interest" description="Disordered" evidence="1">
    <location>
        <begin position="525"/>
        <end position="547"/>
    </location>
</feature>
<feature type="compositionally biased region" description="Polar residues" evidence="1">
    <location>
        <begin position="242"/>
        <end position="258"/>
    </location>
</feature>
<organism evidence="2 3">
    <name type="scientific">Ustilago bromivora</name>
    <dbReference type="NCBI Taxonomy" id="307758"/>
    <lineage>
        <taxon>Eukaryota</taxon>
        <taxon>Fungi</taxon>
        <taxon>Dikarya</taxon>
        <taxon>Basidiomycota</taxon>
        <taxon>Ustilaginomycotina</taxon>
        <taxon>Ustilaginomycetes</taxon>
        <taxon>Ustilaginales</taxon>
        <taxon>Ustilaginaceae</taxon>
        <taxon>Ustilago</taxon>
    </lineage>
</organism>
<proteinExistence type="predicted"/>
<feature type="region of interest" description="Disordered" evidence="1">
    <location>
        <begin position="195"/>
        <end position="285"/>
    </location>
</feature>
<evidence type="ECO:0008006" key="4">
    <source>
        <dbReference type="Google" id="ProtNLM"/>
    </source>
</evidence>
<dbReference type="Proteomes" id="UP000179920">
    <property type="component" value="Chromosome XI"/>
</dbReference>
<evidence type="ECO:0000256" key="1">
    <source>
        <dbReference type="SAM" id="MobiDB-lite"/>
    </source>
</evidence>
<feature type="compositionally biased region" description="Polar residues" evidence="1">
    <location>
        <begin position="356"/>
        <end position="372"/>
    </location>
</feature>
<feature type="compositionally biased region" description="Basic and acidic residues" evidence="1">
    <location>
        <begin position="195"/>
        <end position="208"/>
    </location>
</feature>
<accession>A0A1K0G7J0</accession>
<feature type="region of interest" description="Disordered" evidence="1">
    <location>
        <begin position="355"/>
        <end position="382"/>
    </location>
</feature>
<reference evidence="3" key="1">
    <citation type="submission" date="2016-04" db="EMBL/GenBank/DDBJ databases">
        <authorList>
            <person name="Guldener U."/>
            <person name="Guldener U."/>
        </authorList>
    </citation>
    <scope>NUCLEOTIDE SEQUENCE [LARGE SCALE GENOMIC DNA]</scope>
    <source>
        <strain evidence="3">UB2112</strain>
    </source>
</reference>
<evidence type="ECO:0000313" key="2">
    <source>
        <dbReference type="EMBL" id="SAM83623.1"/>
    </source>
</evidence>
<feature type="compositionally biased region" description="Polar residues" evidence="1">
    <location>
        <begin position="535"/>
        <end position="544"/>
    </location>
</feature>
<feature type="compositionally biased region" description="Gly residues" evidence="1">
    <location>
        <begin position="213"/>
        <end position="228"/>
    </location>
</feature>
<gene>
    <name evidence="2" type="ORF">UBRO_06667</name>
</gene>
<sequence length="563" mass="61620">MSESLKSWLFSHCSTSACTALSGNFDLSDLPFLPGNRIQLLRFLTFLPSRSRSSSSSTHSDIWALVGDRTHCIAARFDFNRISRFHADYPLSFTSLKGALVSLTHVRITVARVKIDPGLAGGVVGGYRNGQWGLVLDVRGWKVVSSVAEPVWFGRVKLVTSPNAVPVGEEEKGKRMMLFLSKWVRFENTQIRAEKERDRMQRLERQSEDEGEGAGNGGSGVGGSGRGGFPTPAQRKRRQVLVASSRQVQNSQTPSKSQVGAGKGKGKGKERQVFQSSQAHSQEGAMFVTPTTTTKETEALWNDFDLDAAVDIDIDDMDVPQLWSAAGAIATVESTTEIQASKSATAATQTIIPAQSPTQPKAQSEIQMQPPSQDLEPDESGLSDYERKTRLGRRACKRTHHPPCLSPRSGTLSTASSCVDDTGLELKCLELKCLSPSCPMLSGLREAEIQESTIEIACNSKGTPDRTKITHHAVEVDKRKLWQEYRLRRTPRVQPDVASVLAVDQHTSKTVQSKTVQSKIVQPRSVLDTARSPRHTSTSTASNKIKNKKRQEAIAALIATIVD</sequence>
<evidence type="ECO:0000313" key="3">
    <source>
        <dbReference type="Proteomes" id="UP000179920"/>
    </source>
</evidence>